<evidence type="ECO:0000256" key="1">
    <source>
        <dbReference type="SAM" id="MobiDB-lite"/>
    </source>
</evidence>
<reference evidence="2 3" key="1">
    <citation type="journal article" date="2018" name="IMA Fungus">
        <title>IMA Genome-F 9: Draft genome sequence of Annulohypoxylon stygium, Aspergillus mulundensis, Berkeleyomyces basicola (syn. Thielaviopsis basicola), Ceratocystis smalleyi, two Cercospora beticola strains, Coleophoma cylindrospora, Fusarium fracticaudum, Phialophora cf. hyalina, and Morchella septimelata.</title>
        <authorList>
            <person name="Wingfield B.D."/>
            <person name="Bills G.F."/>
            <person name="Dong Y."/>
            <person name="Huang W."/>
            <person name="Nel W.J."/>
            <person name="Swalarsk-Parry B.S."/>
            <person name="Vaghefi N."/>
            <person name="Wilken P.M."/>
            <person name="An Z."/>
            <person name="de Beer Z.W."/>
            <person name="De Vos L."/>
            <person name="Chen L."/>
            <person name="Duong T.A."/>
            <person name="Gao Y."/>
            <person name="Hammerbacher A."/>
            <person name="Kikkert J.R."/>
            <person name="Li Y."/>
            <person name="Li H."/>
            <person name="Li K."/>
            <person name="Li Q."/>
            <person name="Liu X."/>
            <person name="Ma X."/>
            <person name="Naidoo K."/>
            <person name="Pethybridge S.J."/>
            <person name="Sun J."/>
            <person name="Steenkamp E.T."/>
            <person name="van der Nest M.A."/>
            <person name="van Wyk S."/>
            <person name="Wingfield M.J."/>
            <person name="Xiong C."/>
            <person name="Yue Q."/>
            <person name="Zhang X."/>
        </authorList>
    </citation>
    <scope>NUCLEOTIDE SEQUENCE [LARGE SCALE GENOMIC DNA]</scope>
    <source>
        <strain evidence="2 3">BP6252</strain>
    </source>
</reference>
<accession>A0A3D8R139</accession>
<feature type="compositionally biased region" description="Pro residues" evidence="1">
    <location>
        <begin position="1"/>
        <end position="11"/>
    </location>
</feature>
<dbReference type="AlphaFoldDB" id="A0A3D8R139"/>
<dbReference type="EMBL" id="PDLM01000010">
    <property type="protein sequence ID" value="RDW67631.1"/>
    <property type="molecule type" value="Genomic_DNA"/>
</dbReference>
<dbReference type="Proteomes" id="UP000256645">
    <property type="component" value="Unassembled WGS sequence"/>
</dbReference>
<evidence type="ECO:0000313" key="3">
    <source>
        <dbReference type="Proteomes" id="UP000256645"/>
    </source>
</evidence>
<evidence type="ECO:0000313" key="2">
    <source>
        <dbReference type="EMBL" id="RDW67631.1"/>
    </source>
</evidence>
<organism evidence="2 3">
    <name type="scientific">Coleophoma cylindrospora</name>
    <dbReference type="NCBI Taxonomy" id="1849047"/>
    <lineage>
        <taxon>Eukaryota</taxon>
        <taxon>Fungi</taxon>
        <taxon>Dikarya</taxon>
        <taxon>Ascomycota</taxon>
        <taxon>Pezizomycotina</taxon>
        <taxon>Leotiomycetes</taxon>
        <taxon>Helotiales</taxon>
        <taxon>Dermateaceae</taxon>
        <taxon>Coleophoma</taxon>
    </lineage>
</organism>
<sequence>MVPPSLQPPTPHLLLSSSPQSPKRPGLHPQASSGRRPLRLTCTESVNVWNFLGPASGSLTIPVAAAISTAHHAGEGRYLPNTARPFAHRPAMPPLVAESFVQITAALVSSWSNAWAAQVIQYHESSAQDAAFVCNGPGISNTNTENPHYFVPLTQPHKAARETPKPFLISESLA</sequence>
<keyword evidence="3" id="KW-1185">Reference proteome</keyword>
<feature type="compositionally biased region" description="Low complexity" evidence="1">
    <location>
        <begin position="12"/>
        <end position="21"/>
    </location>
</feature>
<protein>
    <submittedName>
        <fullName evidence="2">Uncharacterized protein</fullName>
    </submittedName>
</protein>
<feature type="region of interest" description="Disordered" evidence="1">
    <location>
        <begin position="1"/>
        <end position="37"/>
    </location>
</feature>
<dbReference type="OrthoDB" id="10324702at2759"/>
<gene>
    <name evidence="2" type="ORF">BP6252_09027</name>
</gene>
<proteinExistence type="predicted"/>
<comment type="caution">
    <text evidence="2">The sequence shown here is derived from an EMBL/GenBank/DDBJ whole genome shotgun (WGS) entry which is preliminary data.</text>
</comment>
<name>A0A3D8R139_9HELO</name>